<proteinExistence type="predicted"/>
<comment type="caution">
    <text evidence="1">The sequence shown here is derived from an EMBL/GenBank/DDBJ whole genome shotgun (WGS) entry which is preliminary data.</text>
</comment>
<dbReference type="Proteomes" id="UP000596742">
    <property type="component" value="Unassembled WGS sequence"/>
</dbReference>
<organism evidence="1 2">
    <name type="scientific">Mytilus galloprovincialis</name>
    <name type="common">Mediterranean mussel</name>
    <dbReference type="NCBI Taxonomy" id="29158"/>
    <lineage>
        <taxon>Eukaryota</taxon>
        <taxon>Metazoa</taxon>
        <taxon>Spiralia</taxon>
        <taxon>Lophotrochozoa</taxon>
        <taxon>Mollusca</taxon>
        <taxon>Bivalvia</taxon>
        <taxon>Autobranchia</taxon>
        <taxon>Pteriomorphia</taxon>
        <taxon>Mytilida</taxon>
        <taxon>Mytiloidea</taxon>
        <taxon>Mytilidae</taxon>
        <taxon>Mytilinae</taxon>
        <taxon>Mytilus</taxon>
    </lineage>
</organism>
<dbReference type="AlphaFoldDB" id="A0A8B6EPT0"/>
<keyword evidence="2" id="KW-1185">Reference proteome</keyword>
<evidence type="ECO:0000313" key="2">
    <source>
        <dbReference type="Proteomes" id="UP000596742"/>
    </source>
</evidence>
<reference evidence="1" key="1">
    <citation type="submission" date="2018-11" db="EMBL/GenBank/DDBJ databases">
        <authorList>
            <person name="Alioto T."/>
            <person name="Alioto T."/>
        </authorList>
    </citation>
    <scope>NUCLEOTIDE SEQUENCE</scope>
</reference>
<protein>
    <submittedName>
        <fullName evidence="1">Uncharacterized protein</fullName>
    </submittedName>
</protein>
<evidence type="ECO:0000313" key="1">
    <source>
        <dbReference type="EMBL" id="VDI38045.1"/>
    </source>
</evidence>
<name>A0A8B6EPT0_MYTGA</name>
<accession>A0A8B6EPT0</accession>
<dbReference type="EMBL" id="UYJE01005531">
    <property type="protein sequence ID" value="VDI38045.1"/>
    <property type="molecule type" value="Genomic_DNA"/>
</dbReference>
<sequence length="149" mass="16563">MNASPKKRISHKCERGDLLKLRFLSEWNFVNLKIAYNFVINAERGDLLKIKDFIKNGTSVNSKDSNIEKEDAAIFAESDYIDVGAAGDAGNFVKVIDGCGNVVEPGGIIIQTRKQQESLLLIDNNHKELGGGWEALCEIMHKVTKQLDN</sequence>
<gene>
    <name evidence="1" type="ORF">MGAL_10B089915</name>
</gene>